<sequence>MPTGIMILRFIFSHPFYHVSILIITQNGGFVHSCYFKKEIEMLMEM</sequence>
<gene>
    <name evidence="1" type="ORF">BRYFOR_08227</name>
</gene>
<reference evidence="1" key="1">
    <citation type="submission" date="2009-07" db="EMBL/GenBank/DDBJ databases">
        <authorList>
            <person name="Weinstock G."/>
            <person name="Sodergren E."/>
            <person name="Clifton S."/>
            <person name="Fulton L."/>
            <person name="Fulton B."/>
            <person name="Courtney L."/>
            <person name="Fronick C."/>
            <person name="Harrison M."/>
            <person name="Strong C."/>
            <person name="Farmer C."/>
            <person name="Delahaunty K."/>
            <person name="Markovic C."/>
            <person name="Hall O."/>
            <person name="Minx P."/>
            <person name="Tomlinson C."/>
            <person name="Mitreva M."/>
            <person name="Nelson J."/>
            <person name="Hou S."/>
            <person name="Wollam A."/>
            <person name="Pepin K.H."/>
            <person name="Johnson M."/>
            <person name="Bhonagiri V."/>
            <person name="Nash W.E."/>
            <person name="Warren W."/>
            <person name="Chinwalla A."/>
            <person name="Mardis E.R."/>
            <person name="Wilson R.K."/>
        </authorList>
    </citation>
    <scope>NUCLEOTIDE SEQUENCE [LARGE SCALE GENOMIC DNA]</scope>
    <source>
        <strain evidence="1">DSM 14469</strain>
    </source>
</reference>
<dbReference type="Proteomes" id="UP000005561">
    <property type="component" value="Unassembled WGS sequence"/>
</dbReference>
<dbReference type="EMBL" id="ACCL02000015">
    <property type="protein sequence ID" value="EET59853.1"/>
    <property type="molecule type" value="Genomic_DNA"/>
</dbReference>
<accession>C6LHW2</accession>
<keyword evidence="2" id="KW-1185">Reference proteome</keyword>
<organism evidence="1 2">
    <name type="scientific">Marvinbryantia formatexigens DSM 14469</name>
    <dbReference type="NCBI Taxonomy" id="478749"/>
    <lineage>
        <taxon>Bacteria</taxon>
        <taxon>Bacillati</taxon>
        <taxon>Bacillota</taxon>
        <taxon>Clostridia</taxon>
        <taxon>Lachnospirales</taxon>
        <taxon>Lachnospiraceae</taxon>
        <taxon>Marvinbryantia</taxon>
    </lineage>
</organism>
<comment type="caution">
    <text evidence="1">The sequence shown here is derived from an EMBL/GenBank/DDBJ whole genome shotgun (WGS) entry which is preliminary data.</text>
</comment>
<proteinExistence type="predicted"/>
<evidence type="ECO:0000313" key="1">
    <source>
        <dbReference type="EMBL" id="EET59853.1"/>
    </source>
</evidence>
<evidence type="ECO:0000313" key="2">
    <source>
        <dbReference type="Proteomes" id="UP000005561"/>
    </source>
</evidence>
<name>C6LHW2_9FIRM</name>
<protein>
    <submittedName>
        <fullName evidence="1">Uncharacterized protein</fullName>
    </submittedName>
</protein>
<dbReference type="AlphaFoldDB" id="C6LHW2"/>